<evidence type="ECO:0000313" key="1">
    <source>
        <dbReference type="EMBL" id="MBB6495444.1"/>
    </source>
</evidence>
<gene>
    <name evidence="1" type="ORF">GGD45_005909</name>
</gene>
<comment type="caution">
    <text evidence="1">The sequence shown here is derived from an EMBL/GenBank/DDBJ whole genome shotgun (WGS) entry which is preliminary data.</text>
</comment>
<proteinExistence type="predicted"/>
<keyword evidence="2" id="KW-1185">Reference proteome</keyword>
<evidence type="ECO:0000313" key="2">
    <source>
        <dbReference type="Proteomes" id="UP000526625"/>
    </source>
</evidence>
<dbReference type="EMBL" id="JACHBF010000030">
    <property type="protein sequence ID" value="MBB6495444.1"/>
    <property type="molecule type" value="Genomic_DNA"/>
</dbReference>
<accession>A0ABR6R8E5</accession>
<sequence>MSATSPVAVGSFTAASSVSFKIAKWRFLSPCRQSMKALV</sequence>
<reference evidence="1 2" key="1">
    <citation type="submission" date="2020-08" db="EMBL/GenBank/DDBJ databases">
        <title>Genomic Encyclopedia of Type Strains, Phase IV (KMG-V): Genome sequencing to study the core and pangenomes of soil and plant-associated prokaryotes.</title>
        <authorList>
            <person name="Whitman W."/>
        </authorList>
    </citation>
    <scope>NUCLEOTIDE SEQUENCE [LARGE SCALE GENOMIC DNA]</scope>
    <source>
        <strain evidence="1 2">SEMIA 4059</strain>
    </source>
</reference>
<dbReference type="Proteomes" id="UP000526625">
    <property type="component" value="Unassembled WGS sequence"/>
</dbReference>
<name>A0ABR6R8E5_RHITR</name>
<organism evidence="1 2">
    <name type="scientific">Rhizobium tropici</name>
    <dbReference type="NCBI Taxonomy" id="398"/>
    <lineage>
        <taxon>Bacteria</taxon>
        <taxon>Pseudomonadati</taxon>
        <taxon>Pseudomonadota</taxon>
        <taxon>Alphaproteobacteria</taxon>
        <taxon>Hyphomicrobiales</taxon>
        <taxon>Rhizobiaceae</taxon>
        <taxon>Rhizobium/Agrobacterium group</taxon>
        <taxon>Rhizobium</taxon>
    </lineage>
</organism>
<protein>
    <submittedName>
        <fullName evidence="1">Uncharacterized protein</fullName>
    </submittedName>
</protein>